<evidence type="ECO:0000256" key="4">
    <source>
        <dbReference type="ARBA" id="ARBA00022490"/>
    </source>
</evidence>
<dbReference type="AlphaFoldDB" id="A0A4Z1I9V6"/>
<dbReference type="CDD" id="cd00009">
    <property type="entry name" value="AAA"/>
    <property type="match status" value="1"/>
</dbReference>
<protein>
    <recommendedName>
        <fullName evidence="9">Vesicular-fusion protein SEC18</fullName>
    </recommendedName>
</protein>
<gene>
    <name evidence="12" type="ORF">BOTNAR_0182g00060</name>
</gene>
<keyword evidence="7 9" id="KW-0653">Protein transport</keyword>
<organism evidence="12 13">
    <name type="scientific">Botryotinia narcissicola</name>
    <dbReference type="NCBI Taxonomy" id="278944"/>
    <lineage>
        <taxon>Eukaryota</taxon>
        <taxon>Fungi</taxon>
        <taxon>Dikarya</taxon>
        <taxon>Ascomycota</taxon>
        <taxon>Pezizomycotina</taxon>
        <taxon>Leotiomycetes</taxon>
        <taxon>Helotiales</taxon>
        <taxon>Sclerotiniaceae</taxon>
        <taxon>Botryotinia</taxon>
    </lineage>
</organism>
<evidence type="ECO:0000259" key="11">
    <source>
        <dbReference type="SMART" id="SM00382"/>
    </source>
</evidence>
<dbReference type="EMBL" id="PQXJ01000182">
    <property type="protein sequence ID" value="TGO58368.1"/>
    <property type="molecule type" value="Genomic_DNA"/>
</dbReference>
<keyword evidence="9" id="KW-0931">ER-Golgi transport</keyword>
<dbReference type="GO" id="GO:0035494">
    <property type="term" value="P:SNARE complex disassembly"/>
    <property type="evidence" value="ECO:0007669"/>
    <property type="project" value="InterPro"/>
</dbReference>
<dbReference type="InterPro" id="IPR003593">
    <property type="entry name" value="AAA+_ATPase"/>
</dbReference>
<feature type="domain" description="AAA+ ATPase" evidence="11">
    <location>
        <begin position="605"/>
        <end position="741"/>
    </location>
</feature>
<accession>A0A4Z1I9V6</accession>
<evidence type="ECO:0000256" key="8">
    <source>
        <dbReference type="ARBA" id="ARBA00056429"/>
    </source>
</evidence>
<evidence type="ECO:0000256" key="6">
    <source>
        <dbReference type="ARBA" id="ARBA00022840"/>
    </source>
</evidence>
<dbReference type="STRING" id="278944.A0A4Z1I9V6"/>
<evidence type="ECO:0000256" key="10">
    <source>
        <dbReference type="SAM" id="MobiDB-lite"/>
    </source>
</evidence>
<dbReference type="SMART" id="SM00382">
    <property type="entry name" value="AAA"/>
    <property type="match status" value="2"/>
</dbReference>
<dbReference type="Gene3D" id="3.40.50.300">
    <property type="entry name" value="P-loop containing nucleotide triphosphate hydrolases"/>
    <property type="match status" value="2"/>
</dbReference>
<dbReference type="InterPro" id="IPR009010">
    <property type="entry name" value="Asp_de-COase-like_dom_sf"/>
</dbReference>
<dbReference type="InterPro" id="IPR027417">
    <property type="entry name" value="P-loop_NTPase"/>
</dbReference>
<dbReference type="PANTHER" id="PTHR23078">
    <property type="entry name" value="VESICULAR-FUSION PROTEIN NSF"/>
    <property type="match status" value="1"/>
</dbReference>
<dbReference type="InterPro" id="IPR039812">
    <property type="entry name" value="Vesicle-fus_ATPase"/>
</dbReference>
<dbReference type="PROSITE" id="PS00674">
    <property type="entry name" value="AAA"/>
    <property type="match status" value="1"/>
</dbReference>
<evidence type="ECO:0000256" key="9">
    <source>
        <dbReference type="RuleBase" id="RU367045"/>
    </source>
</evidence>
<dbReference type="FunFam" id="3.40.50.300:FF:000154">
    <property type="entry name" value="Vesicle-fusing ATPase 1"/>
    <property type="match status" value="1"/>
</dbReference>
<dbReference type="FunFam" id="2.40.40.20:FF:000012">
    <property type="entry name" value="Vesicle-fusing ATPase protein"/>
    <property type="match status" value="1"/>
</dbReference>
<comment type="caution">
    <text evidence="12">The sequence shown here is derived from an EMBL/GenBank/DDBJ whole genome shotgun (WGS) entry which is preliminary data.</text>
</comment>
<dbReference type="SUPFAM" id="SSF54585">
    <property type="entry name" value="Cdc48 domain 2-like"/>
    <property type="match status" value="1"/>
</dbReference>
<keyword evidence="5 9" id="KW-0547">Nucleotide-binding</keyword>
<keyword evidence="4 9" id="KW-0963">Cytoplasm</keyword>
<keyword evidence="9" id="KW-0378">Hydrolase</keyword>
<comment type="similarity">
    <text evidence="2 9">Belongs to the AAA ATPase family.</text>
</comment>
<evidence type="ECO:0000256" key="3">
    <source>
        <dbReference type="ARBA" id="ARBA00022448"/>
    </source>
</evidence>
<dbReference type="Proteomes" id="UP000297452">
    <property type="component" value="Unassembled WGS sequence"/>
</dbReference>
<evidence type="ECO:0000313" key="12">
    <source>
        <dbReference type="EMBL" id="TGO58368.1"/>
    </source>
</evidence>
<dbReference type="GO" id="GO:0006891">
    <property type="term" value="P:intra-Golgi vesicle-mediated transport"/>
    <property type="evidence" value="ECO:0007669"/>
    <property type="project" value="TreeGrafter"/>
</dbReference>
<keyword evidence="13" id="KW-1185">Reference proteome</keyword>
<evidence type="ECO:0000256" key="2">
    <source>
        <dbReference type="ARBA" id="ARBA00006914"/>
    </source>
</evidence>
<comment type="subcellular location">
    <subcellularLocation>
        <location evidence="1 9">Cytoplasm</location>
    </subcellularLocation>
</comment>
<evidence type="ECO:0000256" key="1">
    <source>
        <dbReference type="ARBA" id="ARBA00004496"/>
    </source>
</evidence>
<keyword evidence="6 9" id="KW-0067">ATP-binding</keyword>
<dbReference type="Pfam" id="PF00004">
    <property type="entry name" value="AAA"/>
    <property type="match status" value="2"/>
</dbReference>
<name>A0A4Z1I9V6_9HELO</name>
<dbReference type="Pfam" id="PF02933">
    <property type="entry name" value="CDC48_2"/>
    <property type="match status" value="1"/>
</dbReference>
<dbReference type="Gene3D" id="3.10.330.10">
    <property type="match status" value="1"/>
</dbReference>
<dbReference type="Gene3D" id="2.40.40.20">
    <property type="match status" value="1"/>
</dbReference>
<dbReference type="FunFam" id="1.10.8.60:FF:000026">
    <property type="entry name" value="vesicle-fusing ATPase isoform X1"/>
    <property type="match status" value="1"/>
</dbReference>
<keyword evidence="3 9" id="KW-0813">Transport</keyword>
<dbReference type="InterPro" id="IPR029067">
    <property type="entry name" value="CDC48_domain_2-like_sf"/>
</dbReference>
<dbReference type="PANTHER" id="PTHR23078:SF3">
    <property type="entry name" value="VESICLE-FUSING ATPASE"/>
    <property type="match status" value="1"/>
</dbReference>
<feature type="region of interest" description="Disordered" evidence="10">
    <location>
        <begin position="1"/>
        <end position="75"/>
    </location>
</feature>
<dbReference type="InterPro" id="IPR003959">
    <property type="entry name" value="ATPase_AAA_core"/>
</dbReference>
<dbReference type="GO" id="GO:0005524">
    <property type="term" value="F:ATP binding"/>
    <property type="evidence" value="ECO:0007669"/>
    <property type="project" value="UniProtKB-UniRule"/>
</dbReference>
<dbReference type="InterPro" id="IPR041569">
    <property type="entry name" value="AAA_lid_3"/>
</dbReference>
<dbReference type="InterPro" id="IPR003960">
    <property type="entry name" value="ATPase_AAA_CS"/>
</dbReference>
<dbReference type="OrthoDB" id="9982946at2759"/>
<feature type="domain" description="AAA+ ATPase" evidence="11">
    <location>
        <begin position="333"/>
        <end position="471"/>
    </location>
</feature>
<sequence>MNLRNNLFGSGPRSSRDQPPAGYGRAPAPPPREDTAMGGYDGNGYAGRQEKSPMTSPRQAMPMRQPVGGRGPMSPRRAQLSIAKVEDKTKANQYIFGNLSAVSPMDFPPNQDGSDIYLILNGMFVVTARPLDGFPPGCISLSDPQRTWCNVGMLDRINAETYDPFYQGPQAYLGALDVEVGFASAKKFTDVPYDQDELASVFIKWFENQVFAPGQRLLMDHKNVPLSFLVKTVQLSDLSMEKNAEPSPTVSAPQARGILVRTTPITFYKDSKSPIKLKGSSKRPAANFIIAPDFKFENMGIGGLDTEFSAIFRRAFASRIFPPGLIEKLGIQHVKGILLFGPPGTGKTLIAQPKVINGPEVLNKYVGQSEENIRKLFADAEKEYKEKGDESGLHIIIFDELDAVCKQRGSGSGGGTGVGDSVVNQLLSKLDGVDQLNNILLIGMTNRMDMIDDALLRPGRLEVHMEFSLPDEAGRAQILKIHTSKMLKNDVMDTDVDVAELAHLTKNFSGAEIGGLVKSASSFAFNRHVKVGTVAGVSDDIENMKVNRSDFMHALDEVKAAFGVFEEELEGAMAAGILPFSRHIDTILKDGRLFIDLVRQSQTTSLLSVLLHGPPGSGKTALAAAIAKSSEFLFIKLVSAYNMVVFGDAQKIQYLNKVFMDAYKSPQNIVVIDNIERIIEWVPIGPRFSNAVLQALMVLLTKQPPNQRRLLIIGTTSQRSVLKQLYLQPIFNRELAVPNVNTFSELATILREVKAFDNEGDLQESLNQLKQYTESDSVGVGIKKVLLAVGEAKQERGSVPSRFADIMEQLIASGRD</sequence>
<dbReference type="SUPFAM" id="SSF52540">
    <property type="entry name" value="P-loop containing nucleoside triphosphate hydrolases"/>
    <property type="match status" value="2"/>
</dbReference>
<proteinExistence type="inferred from homology"/>
<evidence type="ECO:0000256" key="5">
    <source>
        <dbReference type="ARBA" id="ARBA00022741"/>
    </source>
</evidence>
<dbReference type="FunFam" id="3.40.50.300:FF:000166">
    <property type="entry name" value="vesicle-fusing ATPase isoform X1"/>
    <property type="match status" value="1"/>
</dbReference>
<evidence type="ECO:0000313" key="13">
    <source>
        <dbReference type="Proteomes" id="UP000297452"/>
    </source>
</evidence>
<dbReference type="GO" id="GO:0043001">
    <property type="term" value="P:Golgi to plasma membrane protein transport"/>
    <property type="evidence" value="ECO:0007669"/>
    <property type="project" value="TreeGrafter"/>
</dbReference>
<dbReference type="InterPro" id="IPR004201">
    <property type="entry name" value="Cdc48_dom2"/>
</dbReference>
<comment type="function">
    <text evidence="8 9">Required for vesicle-mediated transport. Catalyzes the fusion of transport vesicles within the Golgi cisternae. Is also required for transport from the endoplasmic reticulum to the Golgi stack. Seems to function as a fusion protein required for the delivery of cargo proteins to all compartments of the Golgi stack independent of vesicle origin.</text>
</comment>
<reference evidence="12 13" key="1">
    <citation type="submission" date="2017-12" db="EMBL/GenBank/DDBJ databases">
        <title>Comparative genomics of Botrytis spp.</title>
        <authorList>
            <person name="Valero-Jimenez C.A."/>
            <person name="Tapia P."/>
            <person name="Veloso J."/>
            <person name="Silva-Moreno E."/>
            <person name="Staats M."/>
            <person name="Valdes J.H."/>
            <person name="Van Kan J.A.L."/>
        </authorList>
    </citation>
    <scope>NUCLEOTIDE SEQUENCE [LARGE SCALE GENOMIC DNA]</scope>
    <source>
        <strain evidence="12 13">MUCL2120</strain>
    </source>
</reference>
<dbReference type="GO" id="GO:0005795">
    <property type="term" value="C:Golgi stack"/>
    <property type="evidence" value="ECO:0007669"/>
    <property type="project" value="TreeGrafter"/>
</dbReference>
<dbReference type="SUPFAM" id="SSF50692">
    <property type="entry name" value="ADC-like"/>
    <property type="match status" value="1"/>
</dbReference>
<dbReference type="GO" id="GO:0016887">
    <property type="term" value="F:ATP hydrolysis activity"/>
    <property type="evidence" value="ECO:0007669"/>
    <property type="project" value="InterPro"/>
</dbReference>
<dbReference type="Pfam" id="PF17862">
    <property type="entry name" value="AAA_lid_3"/>
    <property type="match status" value="1"/>
</dbReference>
<evidence type="ECO:0000256" key="7">
    <source>
        <dbReference type="ARBA" id="ARBA00022927"/>
    </source>
</evidence>
<dbReference type="Gene3D" id="1.10.8.60">
    <property type="match status" value="1"/>
</dbReference>